<keyword evidence="3" id="KW-1185">Reference proteome</keyword>
<sequence length="226" mass="25495">MKDVVIPVGLLIFIVLFAYAMVHSARKQRASKKKVFEEFARDQGLSYLDKDDGRVQEFTQDFDGVGRFWSPSLGNVIPKNVISGKENSSRVFLFRHSIRYSAGWAREWFVSGLAAADHIADRCAIQFCKKGSDKSTMYLQDDIVKVKTIGDFDIVVRSQSSSCAGKLLDERVLKQLAEFAEDLPFRPEIQVRGKRVIAYLADRNASIDDVRSLKSLFEFTKKAAGI</sequence>
<keyword evidence="1" id="KW-0812">Transmembrane</keyword>
<name>A0A431V737_9GAMM</name>
<protein>
    <recommendedName>
        <fullName evidence="4">DUF3137 domain-containing protein</fullName>
    </recommendedName>
</protein>
<evidence type="ECO:0000313" key="3">
    <source>
        <dbReference type="Proteomes" id="UP000267400"/>
    </source>
</evidence>
<accession>A0A431V737</accession>
<organism evidence="2 3">
    <name type="scientific">Halomonas nitroreducens</name>
    <dbReference type="NCBI Taxonomy" id="447425"/>
    <lineage>
        <taxon>Bacteria</taxon>
        <taxon>Pseudomonadati</taxon>
        <taxon>Pseudomonadota</taxon>
        <taxon>Gammaproteobacteria</taxon>
        <taxon>Oceanospirillales</taxon>
        <taxon>Halomonadaceae</taxon>
        <taxon>Halomonas</taxon>
    </lineage>
</organism>
<keyword evidence="1" id="KW-1133">Transmembrane helix</keyword>
<evidence type="ECO:0008006" key="4">
    <source>
        <dbReference type="Google" id="ProtNLM"/>
    </source>
</evidence>
<feature type="transmembrane region" description="Helical" evidence="1">
    <location>
        <begin position="6"/>
        <end position="25"/>
    </location>
</feature>
<comment type="caution">
    <text evidence="2">The sequence shown here is derived from an EMBL/GenBank/DDBJ whole genome shotgun (WGS) entry which is preliminary data.</text>
</comment>
<proteinExistence type="predicted"/>
<evidence type="ECO:0000313" key="2">
    <source>
        <dbReference type="EMBL" id="RTR05883.1"/>
    </source>
</evidence>
<dbReference type="OrthoDB" id="9820877at2"/>
<dbReference type="AlphaFoldDB" id="A0A431V737"/>
<reference evidence="2 3" key="1">
    <citation type="submission" date="2018-12" db="EMBL/GenBank/DDBJ databases">
        <authorList>
            <person name="Yu L."/>
        </authorList>
    </citation>
    <scope>NUCLEOTIDE SEQUENCE [LARGE SCALE GENOMIC DNA]</scope>
    <source>
        <strain evidence="2 3">11S</strain>
    </source>
</reference>
<dbReference type="EMBL" id="RXNS01000003">
    <property type="protein sequence ID" value="RTR05883.1"/>
    <property type="molecule type" value="Genomic_DNA"/>
</dbReference>
<dbReference type="Proteomes" id="UP000267400">
    <property type="component" value="Unassembled WGS sequence"/>
</dbReference>
<keyword evidence="1" id="KW-0472">Membrane</keyword>
<evidence type="ECO:0000256" key="1">
    <source>
        <dbReference type="SAM" id="Phobius"/>
    </source>
</evidence>
<gene>
    <name evidence="2" type="ORF">EKG36_03780</name>
</gene>
<dbReference type="RefSeq" id="WP_126481205.1">
    <property type="nucleotide sequence ID" value="NZ_RXNS01000003.1"/>
</dbReference>